<evidence type="ECO:0000313" key="2">
    <source>
        <dbReference type="EnsemblPlants" id="KQJ86535"/>
    </source>
</evidence>
<reference evidence="2" key="3">
    <citation type="submission" date="2018-08" db="UniProtKB">
        <authorList>
            <consortium name="EnsemblPlants"/>
        </authorList>
    </citation>
    <scope>IDENTIFICATION</scope>
    <source>
        <strain evidence="2">cv. Bd21</strain>
    </source>
</reference>
<reference evidence="1" key="2">
    <citation type="submission" date="2017-06" db="EMBL/GenBank/DDBJ databases">
        <title>WGS assembly of Brachypodium distachyon.</title>
        <authorList>
            <consortium name="The International Brachypodium Initiative"/>
            <person name="Lucas S."/>
            <person name="Harmon-Smith M."/>
            <person name="Lail K."/>
            <person name="Tice H."/>
            <person name="Grimwood J."/>
            <person name="Bruce D."/>
            <person name="Barry K."/>
            <person name="Shu S."/>
            <person name="Lindquist E."/>
            <person name="Wang M."/>
            <person name="Pitluck S."/>
            <person name="Vogel J.P."/>
            <person name="Garvin D.F."/>
            <person name="Mockler T.C."/>
            <person name="Schmutz J."/>
            <person name="Rokhsar D."/>
            <person name="Bevan M.W."/>
        </authorList>
    </citation>
    <scope>NUCLEOTIDE SEQUENCE</scope>
    <source>
        <strain evidence="1">Bd21</strain>
    </source>
</reference>
<gene>
    <name evidence="1" type="ORF">BRADI_4g06141v3</name>
</gene>
<dbReference type="PANTHER" id="PTHR34835:SF61">
    <property type="entry name" value="OS04G0133200 PROTEIN"/>
    <property type="match status" value="1"/>
</dbReference>
<sequence>MASCEGEVLVRFPEVVVLEDAAFRCHIWSPKLFACQKPSIMNEMFSKFNHFKLLLMKDISFDGMAEMPKHQWNRQFSLFCLNQTDADGDPKEFEYPDGTRVPIYPSDVHDIIGLPCEGKHISVIDDEVPEEMIEEVSRALGVKQLTISTVSNVVESVIDEHSSKKEQEAFKIGVVILSFAYLLDCRDRDPKIPLYLLPYLSTVKEGKRGSYSTCIVGGCCIVPQIFYLDSIDFGVHKARPDVFPRIKACDKGKLDMLINIDKKAHNVDLSQWYGNYKQDMAILQFLWLKLKPREMLKLQVRNLKSACAVIWINGWQLDL</sequence>
<dbReference type="PANTHER" id="PTHR34835">
    <property type="entry name" value="OS07G0283600 PROTEIN-RELATED"/>
    <property type="match status" value="1"/>
</dbReference>
<dbReference type="AlphaFoldDB" id="A0A0Q3EFT1"/>
<reference evidence="1 2" key="1">
    <citation type="journal article" date="2010" name="Nature">
        <title>Genome sequencing and analysis of the model grass Brachypodium distachyon.</title>
        <authorList>
            <consortium name="International Brachypodium Initiative"/>
        </authorList>
    </citation>
    <scope>NUCLEOTIDE SEQUENCE [LARGE SCALE GENOMIC DNA]</scope>
    <source>
        <strain evidence="1 2">Bd21</strain>
    </source>
</reference>
<dbReference type="InParanoid" id="A0A0Q3EFT1"/>
<protein>
    <submittedName>
        <fullName evidence="1 2">Uncharacterized protein</fullName>
    </submittedName>
</protein>
<keyword evidence="3" id="KW-1185">Reference proteome</keyword>
<evidence type="ECO:0000313" key="3">
    <source>
        <dbReference type="Proteomes" id="UP000008810"/>
    </source>
</evidence>
<dbReference type="Gramene" id="KQJ86535">
    <property type="protein sequence ID" value="KQJ86535"/>
    <property type="gene ID" value="BRADI_4g06141v3"/>
</dbReference>
<proteinExistence type="predicted"/>
<dbReference type="Proteomes" id="UP000008810">
    <property type="component" value="Chromosome 4"/>
</dbReference>
<name>A0A0Q3EFT1_BRADI</name>
<organism evidence="1">
    <name type="scientific">Brachypodium distachyon</name>
    <name type="common">Purple false brome</name>
    <name type="synonym">Trachynia distachya</name>
    <dbReference type="NCBI Taxonomy" id="15368"/>
    <lineage>
        <taxon>Eukaryota</taxon>
        <taxon>Viridiplantae</taxon>
        <taxon>Streptophyta</taxon>
        <taxon>Embryophyta</taxon>
        <taxon>Tracheophyta</taxon>
        <taxon>Spermatophyta</taxon>
        <taxon>Magnoliopsida</taxon>
        <taxon>Liliopsida</taxon>
        <taxon>Poales</taxon>
        <taxon>Poaceae</taxon>
        <taxon>BOP clade</taxon>
        <taxon>Pooideae</taxon>
        <taxon>Stipodae</taxon>
        <taxon>Brachypodieae</taxon>
        <taxon>Brachypodium</taxon>
    </lineage>
</organism>
<accession>A0A0Q3EFT1</accession>
<dbReference type="EMBL" id="CM000883">
    <property type="protein sequence ID" value="KQJ86535.1"/>
    <property type="molecule type" value="Genomic_DNA"/>
</dbReference>
<dbReference type="EnsemblPlants" id="KQJ86535">
    <property type="protein sequence ID" value="KQJ86535"/>
    <property type="gene ID" value="BRADI_4g06141v3"/>
</dbReference>
<evidence type="ECO:0000313" key="1">
    <source>
        <dbReference type="EMBL" id="KQJ86535.1"/>
    </source>
</evidence>